<feature type="compositionally biased region" description="Polar residues" evidence="1">
    <location>
        <begin position="43"/>
        <end position="65"/>
    </location>
</feature>
<feature type="compositionally biased region" description="Polar residues" evidence="1">
    <location>
        <begin position="240"/>
        <end position="253"/>
    </location>
</feature>
<feature type="compositionally biased region" description="Basic residues" evidence="1">
    <location>
        <begin position="82"/>
        <end position="92"/>
    </location>
</feature>
<feature type="compositionally biased region" description="Basic residues" evidence="1">
    <location>
        <begin position="31"/>
        <end position="42"/>
    </location>
</feature>
<accession>A0ABN8PC33</accession>
<protein>
    <submittedName>
        <fullName evidence="3">Uncharacterized protein</fullName>
    </submittedName>
</protein>
<reference evidence="3 4" key="1">
    <citation type="submission" date="2022-05" db="EMBL/GenBank/DDBJ databases">
        <authorList>
            <consortium name="Genoscope - CEA"/>
            <person name="William W."/>
        </authorList>
    </citation>
    <scope>NUCLEOTIDE SEQUENCE [LARGE SCALE GENOMIC DNA]</scope>
</reference>
<keyword evidence="2" id="KW-1133">Transmembrane helix</keyword>
<keyword evidence="4" id="KW-1185">Reference proteome</keyword>
<feature type="region of interest" description="Disordered" evidence="1">
    <location>
        <begin position="240"/>
        <end position="277"/>
    </location>
</feature>
<organism evidence="3 4">
    <name type="scientific">Porites lobata</name>
    <dbReference type="NCBI Taxonomy" id="104759"/>
    <lineage>
        <taxon>Eukaryota</taxon>
        <taxon>Metazoa</taxon>
        <taxon>Cnidaria</taxon>
        <taxon>Anthozoa</taxon>
        <taxon>Hexacorallia</taxon>
        <taxon>Scleractinia</taxon>
        <taxon>Fungiina</taxon>
        <taxon>Poritidae</taxon>
        <taxon>Porites</taxon>
    </lineage>
</organism>
<sequence>DESRTTSKENIPEKANENEQQSSREEAFPRSKPKMSWRHGRGSSKQGSRHNTATPYPDHMTSSGIRWQVAHLYESKDDDKNVKKKKKKKNKKPHDPSESGSAAIVAGICAGILVLLCFISGLVRLRRKCKKRSGEPSDAELGLVTPWPTEQEAAVSDEEIIYEKKVAGGKNKAESKSESGSKPKASPQTGQSINYAAHPPAIPSKGLRGLDLTPSFRSTGTPLAEEWTVNESFDSLYSAVPSTGSSMSEPSIWTPNETPPSTPNNTPSLTSESDTRTVCKESFPKIKLETYSASGENVTASDSTVNHRLQAKTSAESSCLSKGSGESVPIESDKTNSSESCKTPVAPLNEVIITMEDEEEVKLVLVSSVECSSEEILMTEKLLKSKETVITGGKVSSKNEKVSASSLDSGDRYLLGSGHESSSGELIYSSEVPTIPDHAEVTSCKPPLPPPPMTPLTASSELRRGKPFGGRKTKENRLFIKHLTSANYFQGFLGNITLAISKILTKNGGFGDKSKEKRRVIREQTKETRASLFESILLAKGIIMNENMDTARDKKCASRRRIIRKAFSLPAGSTLRSHTPLSQEVAFARAVLFPSSIRKWVLRRAYERCKVIGEIVKKLKNPSFEHVLQIAASTVNPDPITRDLNAKGNYKRRIMKIDALMLQNKRQTSTFSLDIQLGRNVICGQSVLNHENNPKENCDCYFCKKHWTKMGGRPSFKSQRFV</sequence>
<feature type="region of interest" description="Disordered" evidence="1">
    <location>
        <begin position="166"/>
        <end position="207"/>
    </location>
</feature>
<feature type="compositionally biased region" description="Low complexity" evidence="1">
    <location>
        <begin position="263"/>
        <end position="272"/>
    </location>
</feature>
<feature type="transmembrane region" description="Helical" evidence="2">
    <location>
        <begin position="102"/>
        <end position="123"/>
    </location>
</feature>
<proteinExistence type="predicted"/>
<keyword evidence="2" id="KW-0472">Membrane</keyword>
<feature type="non-terminal residue" evidence="3">
    <location>
        <position position="1"/>
    </location>
</feature>
<dbReference type="Proteomes" id="UP001159405">
    <property type="component" value="Unassembled WGS sequence"/>
</dbReference>
<evidence type="ECO:0000256" key="1">
    <source>
        <dbReference type="SAM" id="MobiDB-lite"/>
    </source>
</evidence>
<comment type="caution">
    <text evidence="3">The sequence shown here is derived from an EMBL/GenBank/DDBJ whole genome shotgun (WGS) entry which is preliminary data.</text>
</comment>
<keyword evidence="2" id="KW-0812">Transmembrane</keyword>
<feature type="region of interest" description="Disordered" evidence="1">
    <location>
        <begin position="312"/>
        <end position="342"/>
    </location>
</feature>
<evidence type="ECO:0000313" key="4">
    <source>
        <dbReference type="Proteomes" id="UP001159405"/>
    </source>
</evidence>
<feature type="region of interest" description="Disordered" evidence="1">
    <location>
        <begin position="441"/>
        <end position="469"/>
    </location>
</feature>
<feature type="compositionally biased region" description="Polar residues" evidence="1">
    <location>
        <begin position="312"/>
        <end position="321"/>
    </location>
</feature>
<evidence type="ECO:0000313" key="3">
    <source>
        <dbReference type="EMBL" id="CAH3140270.1"/>
    </source>
</evidence>
<feature type="region of interest" description="Disordered" evidence="1">
    <location>
        <begin position="1"/>
        <end position="100"/>
    </location>
</feature>
<dbReference type="EMBL" id="CALNXK010000064">
    <property type="protein sequence ID" value="CAH3140270.1"/>
    <property type="molecule type" value="Genomic_DNA"/>
</dbReference>
<feature type="compositionally biased region" description="Basic and acidic residues" evidence="1">
    <location>
        <begin position="1"/>
        <end position="29"/>
    </location>
</feature>
<name>A0ABN8PC33_9CNID</name>
<gene>
    <name evidence="3" type="ORF">PLOB_00041157</name>
</gene>
<evidence type="ECO:0000256" key="2">
    <source>
        <dbReference type="SAM" id="Phobius"/>
    </source>
</evidence>
<feature type="compositionally biased region" description="Basic and acidic residues" evidence="1">
    <location>
        <begin position="166"/>
        <end position="181"/>
    </location>
</feature>